<evidence type="ECO:0000313" key="2">
    <source>
        <dbReference type="EMBL" id="OGF96755.1"/>
    </source>
</evidence>
<dbReference type="EMBL" id="MFIV01000252">
    <property type="protein sequence ID" value="OGF96755.1"/>
    <property type="molecule type" value="Genomic_DNA"/>
</dbReference>
<gene>
    <name evidence="2" type="ORF">A2Z86_07845</name>
</gene>
<accession>A0A1F5Y954</accession>
<organism evidence="2 3">
    <name type="scientific">Candidatus Glassbacteria bacterium GWA2_58_10</name>
    <dbReference type="NCBI Taxonomy" id="1817865"/>
    <lineage>
        <taxon>Bacteria</taxon>
        <taxon>Candidatus Glassiibacteriota</taxon>
    </lineage>
</organism>
<keyword evidence="1" id="KW-1133">Transmembrane helix</keyword>
<dbReference type="Proteomes" id="UP000176992">
    <property type="component" value="Unassembled WGS sequence"/>
</dbReference>
<evidence type="ECO:0000256" key="1">
    <source>
        <dbReference type="SAM" id="Phobius"/>
    </source>
</evidence>
<feature type="transmembrane region" description="Helical" evidence="1">
    <location>
        <begin position="50"/>
        <end position="72"/>
    </location>
</feature>
<proteinExistence type="predicted"/>
<protein>
    <submittedName>
        <fullName evidence="2">Uncharacterized protein</fullName>
    </submittedName>
</protein>
<name>A0A1F5Y954_9BACT</name>
<evidence type="ECO:0000313" key="3">
    <source>
        <dbReference type="Proteomes" id="UP000176992"/>
    </source>
</evidence>
<reference evidence="2 3" key="1">
    <citation type="journal article" date="2016" name="Nat. Commun.">
        <title>Thousands of microbial genomes shed light on interconnected biogeochemical processes in an aquifer system.</title>
        <authorList>
            <person name="Anantharaman K."/>
            <person name="Brown C.T."/>
            <person name="Hug L.A."/>
            <person name="Sharon I."/>
            <person name="Castelle C.J."/>
            <person name="Probst A.J."/>
            <person name="Thomas B.C."/>
            <person name="Singh A."/>
            <person name="Wilkins M.J."/>
            <person name="Karaoz U."/>
            <person name="Brodie E.L."/>
            <person name="Williams K.H."/>
            <person name="Hubbard S.S."/>
            <person name="Banfield J.F."/>
        </authorList>
    </citation>
    <scope>NUCLEOTIDE SEQUENCE [LARGE SCALE GENOMIC DNA]</scope>
</reference>
<dbReference type="AlphaFoldDB" id="A0A1F5Y954"/>
<sequence>MEQQSIDEILAGLSQGDERAEEGEAAVPELFEPEAEGFEWLITPEQFVDFWIAAIFLLVGTWQIITMFFLVIG</sequence>
<keyword evidence="1" id="KW-0812">Transmembrane</keyword>
<comment type="caution">
    <text evidence="2">The sequence shown here is derived from an EMBL/GenBank/DDBJ whole genome shotgun (WGS) entry which is preliminary data.</text>
</comment>
<keyword evidence="1" id="KW-0472">Membrane</keyword>